<reference evidence="3" key="1">
    <citation type="submission" date="2020-11" db="EMBL/GenBank/DDBJ databases">
        <authorList>
            <person name="Tran Van P."/>
        </authorList>
    </citation>
    <scope>NUCLEOTIDE SEQUENCE</scope>
</reference>
<organism evidence="3">
    <name type="scientific">Cyprideis torosa</name>
    <dbReference type="NCBI Taxonomy" id="163714"/>
    <lineage>
        <taxon>Eukaryota</taxon>
        <taxon>Metazoa</taxon>
        <taxon>Ecdysozoa</taxon>
        <taxon>Arthropoda</taxon>
        <taxon>Crustacea</taxon>
        <taxon>Oligostraca</taxon>
        <taxon>Ostracoda</taxon>
        <taxon>Podocopa</taxon>
        <taxon>Podocopida</taxon>
        <taxon>Cytherocopina</taxon>
        <taxon>Cytheroidea</taxon>
        <taxon>Cytherideidae</taxon>
        <taxon>Cyprideis</taxon>
    </lineage>
</organism>
<evidence type="ECO:0000256" key="1">
    <source>
        <dbReference type="ARBA" id="ARBA00023125"/>
    </source>
</evidence>
<sequence length="1256" mass="133662">MSYRNHRVPECSQGMYDSIPMFSQTSDCGPSCPISLSPPGTTQSKATFTFSAGGREVKSEKPGHAFESGVNGQNEAGDLEADEDEDNRKRHSPRLRFIKVEPPEESELDVSRGGGQDIDRYSSQRLLASSSNDISADAYPSSSVDSRSLASGHSRDSQVGDFGMVGDTGNPVMDVSSSSKTRIEQILEQVQSLSNADKLLLYLMLPAGDSEDVDPIKAGQNPLGSRNEISITINWIQTHLEENPDISLPKHEIYQEYSEFCTRVRCKALSTADFGKVMKQVYPGVKPRRLGVRGHSRYCYSGLQKRHRLADPSLPNLTLPSSSPPSPLMSPVHFPSPRTREEEIQEPAIQVVQSWASEVLGRRFTSMIDLAGFIVEKRAIEAPRAAGKSQRMATCEPSGSCSVAASSTSDPQPSRKPSGGSGPSKSHGCGPRGPVPALVPGQLAQEKVDRRQHHGRQTSPPTLKLIPTSSESTAEKSGAGNSSQRKYKPIQPKPPSAAPAPFQQSFKRSYTPMNAGSAPKVARLESLQLEMAQSGASAGGGGGASTDRPSLLEKLLSSEPALSSQDDEELRIYFAQEAACQQQNDPSFSGATSNPLIGSTSDSTLRKLLESAPCASASSAQPPKSEATPLVSSSSTSSCLFTPIDAITEDSSSLDALPNQSMLMAQMAGNQNLDPAVISSNSIEDSPFISPSGTPMSRSRHNSGHTARSTPAAFLDNSGSSSAAGIFAFPTRQQHFQQQRVLLNNNNGKGIGGHIGKSRSCHNSGSFTKGTGFDLSPLPLTLHSTHSSYRRDSQMGSLTGDEMEGGSLSLPGQSGGVLSPFEDDVFHCSTDGDHLTSSSTAVATSTTNSTLAADPLIHREESFDGSIGEMSPVRLHALEQDPRRHRHYSALAAMQYSTLHQLHHRNILPLESDGSDGAHAFNGGPSEHLFLPGDSHSHRPQSVPVPVHTMMARSHPTTPSATSDVKQSFNFDYTAIQLSQASGVPQHSNSSILSPMKAAYGMLNNPQQQSSCSDDSGVETLSGGSMAGEANRDRNPSQQSDMSSISGELSLIPQSDPFMGGTCNFSQPNPQPHQPQPNNGGGGNLSRSYPNTPIPAAAEDKSVIHQYSTAVNSPIGAGHRVSHASHPHNLLINGHSDQLEPISRSYPTTPTSNMDTLFGSNSTNSGTFTESEQESVFRHQGANVTLSSLNSPPAIRLRFGSSGQAVSVQSVASARRNLAPLLDLPASGMDDLGSIDLPDCDTPFPFLMDGEGINGE</sequence>
<dbReference type="InterPro" id="IPR036390">
    <property type="entry name" value="WH_DNA-bd_sf"/>
</dbReference>
<feature type="compositionally biased region" description="Polar residues" evidence="2">
    <location>
        <begin position="132"/>
        <end position="151"/>
    </location>
</feature>
<evidence type="ECO:0000256" key="2">
    <source>
        <dbReference type="SAM" id="MobiDB-lite"/>
    </source>
</evidence>
<dbReference type="GO" id="GO:0000978">
    <property type="term" value="F:RNA polymerase II cis-regulatory region sequence-specific DNA binding"/>
    <property type="evidence" value="ECO:0007669"/>
    <property type="project" value="TreeGrafter"/>
</dbReference>
<feature type="region of interest" description="Disordered" evidence="2">
    <location>
        <begin position="132"/>
        <end position="167"/>
    </location>
</feature>
<dbReference type="AlphaFoldDB" id="A0A7R8WKQ7"/>
<feature type="compositionally biased region" description="Polar residues" evidence="2">
    <location>
        <begin position="1036"/>
        <end position="1047"/>
    </location>
</feature>
<dbReference type="PROSITE" id="PS51526">
    <property type="entry name" value="RFX_DBD"/>
    <property type="match status" value="1"/>
</dbReference>
<keyword evidence="1" id="KW-0238">DNA-binding</keyword>
<dbReference type="InterPro" id="IPR003150">
    <property type="entry name" value="DNA-bd_RFX"/>
</dbReference>
<dbReference type="Gene3D" id="6.10.140.1290">
    <property type="match status" value="1"/>
</dbReference>
<feature type="region of interest" description="Disordered" evidence="2">
    <location>
        <begin position="1003"/>
        <end position="1095"/>
    </location>
</feature>
<proteinExistence type="predicted"/>
<feature type="compositionally biased region" description="Polar residues" evidence="2">
    <location>
        <begin position="686"/>
        <end position="697"/>
    </location>
</feature>
<dbReference type="PANTHER" id="PTHR12619">
    <property type="entry name" value="RFX TRANSCRIPTION FACTOR FAMILY"/>
    <property type="match status" value="1"/>
</dbReference>
<dbReference type="SUPFAM" id="SSF46785">
    <property type="entry name" value="Winged helix' DNA-binding domain"/>
    <property type="match status" value="1"/>
</dbReference>
<feature type="region of interest" description="Disordered" evidence="2">
    <location>
        <begin position="911"/>
        <end position="942"/>
    </location>
</feature>
<name>A0A7R8WKQ7_9CRUS</name>
<dbReference type="InterPro" id="IPR039779">
    <property type="entry name" value="RFX-like"/>
</dbReference>
<gene>
    <name evidence="3" type="ORF">CTOB1V02_LOCUS10179</name>
</gene>
<feature type="region of interest" description="Disordered" evidence="2">
    <location>
        <begin position="317"/>
        <end position="342"/>
    </location>
</feature>
<feature type="region of interest" description="Disordered" evidence="2">
    <location>
        <begin position="614"/>
        <end position="637"/>
    </location>
</feature>
<feature type="region of interest" description="Disordered" evidence="2">
    <location>
        <begin position="50"/>
        <end position="118"/>
    </location>
</feature>
<dbReference type="Pfam" id="PF02257">
    <property type="entry name" value="RFX_DNA_binding"/>
    <property type="match status" value="1"/>
</dbReference>
<dbReference type="OrthoDB" id="10069709at2759"/>
<dbReference type="InterPro" id="IPR036388">
    <property type="entry name" value="WH-like_DNA-bd_sf"/>
</dbReference>
<evidence type="ECO:0000313" key="3">
    <source>
        <dbReference type="EMBL" id="CAD7232343.1"/>
    </source>
</evidence>
<dbReference type="PANTHER" id="PTHR12619:SF21">
    <property type="entry name" value="RFX-TYPE WINGED-HELIX DOMAIN-CONTAINING PROTEIN"/>
    <property type="match status" value="1"/>
</dbReference>
<protein>
    <submittedName>
        <fullName evidence="3">Uncharacterized protein</fullName>
    </submittedName>
</protein>
<dbReference type="FunFam" id="1.10.10.10:FF:000422">
    <property type="entry name" value="DNA-binding protein RFX7"/>
    <property type="match status" value="1"/>
</dbReference>
<dbReference type="GO" id="GO:0000981">
    <property type="term" value="F:DNA-binding transcription factor activity, RNA polymerase II-specific"/>
    <property type="evidence" value="ECO:0007669"/>
    <property type="project" value="TreeGrafter"/>
</dbReference>
<dbReference type="Gene3D" id="1.10.10.10">
    <property type="entry name" value="Winged helix-like DNA-binding domain superfamily/Winged helix DNA-binding domain"/>
    <property type="match status" value="1"/>
</dbReference>
<feature type="compositionally biased region" description="Basic and acidic residues" evidence="2">
    <location>
        <begin position="55"/>
        <end position="64"/>
    </location>
</feature>
<feature type="region of interest" description="Disordered" evidence="2">
    <location>
        <begin position="686"/>
        <end position="715"/>
    </location>
</feature>
<accession>A0A7R8WKQ7</accession>
<feature type="compositionally biased region" description="Polar residues" evidence="2">
    <location>
        <begin position="1004"/>
        <end position="1014"/>
    </location>
</feature>
<feature type="compositionally biased region" description="Low complexity" evidence="2">
    <location>
        <begin position="398"/>
        <end position="429"/>
    </location>
</feature>
<feature type="compositionally biased region" description="Polar residues" evidence="2">
    <location>
        <begin position="457"/>
        <end position="472"/>
    </location>
</feature>
<dbReference type="EMBL" id="OB664554">
    <property type="protein sequence ID" value="CAD7232343.1"/>
    <property type="molecule type" value="Genomic_DNA"/>
</dbReference>
<feature type="region of interest" description="Disordered" evidence="2">
    <location>
        <begin position="384"/>
        <end position="518"/>
    </location>
</feature>